<evidence type="ECO:0000313" key="6">
    <source>
        <dbReference type="EMBL" id="CAE6844848.1"/>
    </source>
</evidence>
<sequence>MDIRQLRTLVAVADGGSFSAAAERLFMTQSAVSMQMKALEEHLGAMLFDRTCRPPMLNSRGLFFVQHARSVIDGFDALAKIAKTREGNLVGTVRVGVIPSVAISLLPPALLRLRQVYPSLLVKIVSGLSPELAFKVQQRDLDVAIVTEPERIDVTSVFDPIRIEELKLVVHRELVHGSVREMLERYRFIRFNATMGVGRIVDAALRSMNVATNDVMELDSIELIARFVGMKLGITIIPSCCVPPDLSTALSEFSLEPAVHRRVGFVTRRGNLDAPNVQAVAEMFRAIGEGEIART</sequence>
<dbReference type="InterPro" id="IPR050950">
    <property type="entry name" value="HTH-type_LysR_regulators"/>
</dbReference>
<dbReference type="PROSITE" id="PS50931">
    <property type="entry name" value="HTH_LYSR"/>
    <property type="match status" value="1"/>
</dbReference>
<evidence type="ECO:0000256" key="1">
    <source>
        <dbReference type="ARBA" id="ARBA00009437"/>
    </source>
</evidence>
<evidence type="ECO:0000259" key="5">
    <source>
        <dbReference type="PROSITE" id="PS50931"/>
    </source>
</evidence>
<dbReference type="InterPro" id="IPR036388">
    <property type="entry name" value="WH-like_DNA-bd_sf"/>
</dbReference>
<gene>
    <name evidence="6" type="primary">oxyR_5</name>
    <name evidence="6" type="ORF">R69658_06892</name>
</gene>
<name>A0ABM8SZS5_9BURK</name>
<dbReference type="InterPro" id="IPR000847">
    <property type="entry name" value="LysR_HTH_N"/>
</dbReference>
<protein>
    <submittedName>
        <fullName evidence="6">Hydrogen peroxide-inducible genes activator</fullName>
    </submittedName>
</protein>
<dbReference type="Pfam" id="PF00126">
    <property type="entry name" value="HTH_1"/>
    <property type="match status" value="1"/>
</dbReference>
<dbReference type="InterPro" id="IPR036390">
    <property type="entry name" value="WH_DNA-bd_sf"/>
</dbReference>
<organism evidence="6 7">
    <name type="scientific">Paraburkholderia aspalathi</name>
    <dbReference type="NCBI Taxonomy" id="1324617"/>
    <lineage>
        <taxon>Bacteria</taxon>
        <taxon>Pseudomonadati</taxon>
        <taxon>Pseudomonadota</taxon>
        <taxon>Betaproteobacteria</taxon>
        <taxon>Burkholderiales</taxon>
        <taxon>Burkholderiaceae</taxon>
        <taxon>Paraburkholderia</taxon>
    </lineage>
</organism>
<dbReference type="SUPFAM" id="SSF53850">
    <property type="entry name" value="Periplasmic binding protein-like II"/>
    <property type="match status" value="1"/>
</dbReference>
<comment type="caution">
    <text evidence="6">The sequence shown here is derived from an EMBL/GenBank/DDBJ whole genome shotgun (WGS) entry which is preliminary data.</text>
</comment>
<keyword evidence="3" id="KW-0238">DNA-binding</keyword>
<proteinExistence type="inferred from homology"/>
<evidence type="ECO:0000256" key="3">
    <source>
        <dbReference type="ARBA" id="ARBA00023125"/>
    </source>
</evidence>
<keyword evidence="4" id="KW-0804">Transcription</keyword>
<dbReference type="Proteomes" id="UP000674425">
    <property type="component" value="Unassembled WGS sequence"/>
</dbReference>
<reference evidence="6 7" key="1">
    <citation type="submission" date="2021-02" db="EMBL/GenBank/DDBJ databases">
        <authorList>
            <person name="Vanwijnsberghe S."/>
        </authorList>
    </citation>
    <scope>NUCLEOTIDE SEQUENCE [LARGE SCALE GENOMIC DNA]</scope>
    <source>
        <strain evidence="6 7">R-69658</strain>
    </source>
</reference>
<dbReference type="RefSeq" id="WP_200621884.1">
    <property type="nucleotide sequence ID" value="NZ_CAJNAU010000107.1"/>
</dbReference>
<dbReference type="PANTHER" id="PTHR30419:SF8">
    <property type="entry name" value="NITROGEN ASSIMILATION TRANSCRIPTIONAL ACTIVATOR-RELATED"/>
    <property type="match status" value="1"/>
</dbReference>
<keyword evidence="2" id="KW-0805">Transcription regulation</keyword>
<dbReference type="Pfam" id="PF03466">
    <property type="entry name" value="LysR_substrate"/>
    <property type="match status" value="1"/>
</dbReference>
<dbReference type="InterPro" id="IPR005119">
    <property type="entry name" value="LysR_subst-bd"/>
</dbReference>
<evidence type="ECO:0000313" key="7">
    <source>
        <dbReference type="Proteomes" id="UP000674425"/>
    </source>
</evidence>
<dbReference type="Gene3D" id="1.10.10.10">
    <property type="entry name" value="Winged helix-like DNA-binding domain superfamily/Winged helix DNA-binding domain"/>
    <property type="match status" value="1"/>
</dbReference>
<dbReference type="SUPFAM" id="SSF46785">
    <property type="entry name" value="Winged helix' DNA-binding domain"/>
    <property type="match status" value="1"/>
</dbReference>
<evidence type="ECO:0000256" key="2">
    <source>
        <dbReference type="ARBA" id="ARBA00023015"/>
    </source>
</evidence>
<dbReference type="EMBL" id="CAJNAU010000107">
    <property type="protein sequence ID" value="CAE6844848.1"/>
    <property type="molecule type" value="Genomic_DNA"/>
</dbReference>
<feature type="domain" description="HTH lysR-type" evidence="5">
    <location>
        <begin position="1"/>
        <end position="58"/>
    </location>
</feature>
<comment type="similarity">
    <text evidence="1">Belongs to the LysR transcriptional regulatory family.</text>
</comment>
<dbReference type="PANTHER" id="PTHR30419">
    <property type="entry name" value="HTH-TYPE TRANSCRIPTIONAL REGULATOR YBHD"/>
    <property type="match status" value="1"/>
</dbReference>
<dbReference type="PRINTS" id="PR00039">
    <property type="entry name" value="HTHLYSR"/>
</dbReference>
<keyword evidence="7" id="KW-1185">Reference proteome</keyword>
<accession>A0ABM8SZS5</accession>
<evidence type="ECO:0000256" key="4">
    <source>
        <dbReference type="ARBA" id="ARBA00023163"/>
    </source>
</evidence>
<dbReference type="Gene3D" id="3.40.190.10">
    <property type="entry name" value="Periplasmic binding protein-like II"/>
    <property type="match status" value="2"/>
</dbReference>